<dbReference type="Proteomes" id="UP000292693">
    <property type="component" value="Unassembled WGS sequence"/>
</dbReference>
<sequence length="318" mass="34059">MTTLDDIPMLRRPDGADRPARRVRPDGKRRGKGLSLPRFAMSRRTALQTATAVGFASLGVFSAAREAYADGYDIWTGECPSYASEHDCSPGCGPSIVHAASCETSGEHEGFHKNDGVTWTLRPNQCYSGTYDGWLWRFTGACGACACGIERRCHDGYINSGSGWVRSICRWTTDCGCEGTVTWPTVRSGARGPDVHAAQHLVSHHGFATDPDGIFGPATQTAVQEFQTSVGLEATGVVNAQTWPRLVVTVRSGDSGDRGEPVRAAQRQFVKHGHPITVDGVFGPRTDEAARAVQRAAKLTVDGVVGQQTWRALLGGAG</sequence>
<dbReference type="EMBL" id="PKLL01000025">
    <property type="protein sequence ID" value="RZE18703.1"/>
    <property type="molecule type" value="Genomic_DNA"/>
</dbReference>
<dbReference type="InterPro" id="IPR036366">
    <property type="entry name" value="PGBDSf"/>
</dbReference>
<dbReference type="Pfam" id="PF01471">
    <property type="entry name" value="PG_binding_1"/>
    <property type="match status" value="2"/>
</dbReference>
<dbReference type="InterPro" id="IPR006311">
    <property type="entry name" value="TAT_signal"/>
</dbReference>
<reference evidence="3 4" key="1">
    <citation type="submission" date="2017-12" db="EMBL/GenBank/DDBJ databases">
        <title>Population genomics insights into the ecological differentiation and adaptive evolution in streptomycetes.</title>
        <authorList>
            <person name="Li Y."/>
            <person name="Huang Y."/>
        </authorList>
    </citation>
    <scope>NUCLEOTIDE SEQUENCE [LARGE SCALE GENOMIC DNA]</scope>
    <source>
        <strain evidence="3 4">NBRC 100770</strain>
    </source>
</reference>
<evidence type="ECO:0000313" key="4">
    <source>
        <dbReference type="Proteomes" id="UP000292693"/>
    </source>
</evidence>
<dbReference type="SUPFAM" id="SSF47090">
    <property type="entry name" value="PGBD-like"/>
    <property type="match status" value="2"/>
</dbReference>
<protein>
    <submittedName>
        <fullName evidence="3">Peptidoglycan-binding protein</fullName>
    </submittedName>
</protein>
<feature type="domain" description="Peptidoglycan binding-like" evidence="2">
    <location>
        <begin position="258"/>
        <end position="313"/>
    </location>
</feature>
<comment type="caution">
    <text evidence="3">The sequence shown here is derived from an EMBL/GenBank/DDBJ whole genome shotgun (WGS) entry which is preliminary data.</text>
</comment>
<evidence type="ECO:0000256" key="1">
    <source>
        <dbReference type="SAM" id="MobiDB-lite"/>
    </source>
</evidence>
<organism evidence="3 4">
    <name type="scientific">Streptomyces albidoflavus</name>
    <dbReference type="NCBI Taxonomy" id="1886"/>
    <lineage>
        <taxon>Bacteria</taxon>
        <taxon>Bacillati</taxon>
        <taxon>Actinomycetota</taxon>
        <taxon>Actinomycetes</taxon>
        <taxon>Kitasatosporales</taxon>
        <taxon>Streptomycetaceae</taxon>
        <taxon>Streptomyces</taxon>
        <taxon>Streptomyces albidoflavus group</taxon>
    </lineage>
</organism>
<feature type="region of interest" description="Disordered" evidence="1">
    <location>
        <begin position="1"/>
        <end position="35"/>
    </location>
</feature>
<feature type="compositionally biased region" description="Basic and acidic residues" evidence="1">
    <location>
        <begin position="8"/>
        <end position="28"/>
    </location>
</feature>
<evidence type="ECO:0000313" key="3">
    <source>
        <dbReference type="EMBL" id="RZE18703.1"/>
    </source>
</evidence>
<dbReference type="PROSITE" id="PS51318">
    <property type="entry name" value="TAT"/>
    <property type="match status" value="1"/>
</dbReference>
<name>A0A8G2E305_9ACTN</name>
<dbReference type="Gene3D" id="1.10.101.10">
    <property type="entry name" value="PGBD-like superfamily/PGBD"/>
    <property type="match status" value="2"/>
</dbReference>
<dbReference type="AlphaFoldDB" id="A0A8G2E305"/>
<accession>A0A8G2E305</accession>
<dbReference type="RefSeq" id="WP_030309353.1">
    <property type="nucleotide sequence ID" value="NZ_JBFAZK010000012.1"/>
</dbReference>
<feature type="domain" description="Peptidoglycan binding-like" evidence="2">
    <location>
        <begin position="191"/>
        <end position="244"/>
    </location>
</feature>
<proteinExistence type="predicted"/>
<dbReference type="InterPro" id="IPR036365">
    <property type="entry name" value="PGBD-like_sf"/>
</dbReference>
<evidence type="ECO:0000259" key="2">
    <source>
        <dbReference type="Pfam" id="PF01471"/>
    </source>
</evidence>
<gene>
    <name evidence="3" type="ORF">C0Q92_21635</name>
</gene>
<dbReference type="InterPro" id="IPR002477">
    <property type="entry name" value="Peptidoglycan-bd-like"/>
</dbReference>